<accession>A0A1E5NZJ9</accession>
<comment type="caution">
    <text evidence="3">The sequence shown here is derived from an EMBL/GenBank/DDBJ whole genome shotgun (WGS) entry which is preliminary data.</text>
</comment>
<feature type="compositionally biased region" description="Basic and acidic residues" evidence="1">
    <location>
        <begin position="1"/>
        <end position="11"/>
    </location>
</feature>
<feature type="region of interest" description="Disordered" evidence="1">
    <location>
        <begin position="1"/>
        <end position="20"/>
    </location>
</feature>
<evidence type="ECO:0000313" key="3">
    <source>
        <dbReference type="EMBL" id="OEJ21611.1"/>
    </source>
</evidence>
<evidence type="ECO:0000256" key="1">
    <source>
        <dbReference type="SAM" id="MobiDB-lite"/>
    </source>
</evidence>
<dbReference type="EMBL" id="MEHJ01000002">
    <property type="protein sequence ID" value="OEJ21611.1"/>
    <property type="molecule type" value="Genomic_DNA"/>
</dbReference>
<gene>
    <name evidence="3" type="ORF">AS594_39475</name>
</gene>
<protein>
    <submittedName>
        <fullName evidence="3">Uncharacterized protein</fullName>
    </submittedName>
</protein>
<evidence type="ECO:0000313" key="4">
    <source>
        <dbReference type="Proteomes" id="UP000095759"/>
    </source>
</evidence>
<evidence type="ECO:0000256" key="2">
    <source>
        <dbReference type="SAM" id="Phobius"/>
    </source>
</evidence>
<reference evidence="3 4" key="1">
    <citation type="submission" date="2016-08" db="EMBL/GenBank/DDBJ databases">
        <title>Complete genome sequence of Streptomyces agglomeratus strain 6-3-2, a novel anti-MRSA actinomycete isolated from Wuli of Tebit, China.</title>
        <authorList>
            <person name="Chen X."/>
        </authorList>
    </citation>
    <scope>NUCLEOTIDE SEQUENCE [LARGE SCALE GENOMIC DNA]</scope>
    <source>
        <strain evidence="3 4">6-3-2</strain>
    </source>
</reference>
<dbReference type="AlphaFoldDB" id="A0A1E5NZJ9"/>
<keyword evidence="2" id="KW-1133">Transmembrane helix</keyword>
<keyword evidence="2" id="KW-0812">Transmembrane</keyword>
<keyword evidence="4" id="KW-1185">Reference proteome</keyword>
<feature type="transmembrane region" description="Helical" evidence="2">
    <location>
        <begin position="26"/>
        <end position="42"/>
    </location>
</feature>
<feature type="transmembrane region" description="Helical" evidence="2">
    <location>
        <begin position="48"/>
        <end position="69"/>
    </location>
</feature>
<name>A0A1E5NZJ9_9ACTN</name>
<proteinExistence type="predicted"/>
<sequence>MDIRTQEDQHEGPAPSRSKYSPSVQILGYVVGTIGFTLLALSGERPDWLRAAYAIAALTFAVGAAATAVKHFRERRRGGSTVR</sequence>
<keyword evidence="2" id="KW-0472">Membrane</keyword>
<organism evidence="3 4">
    <name type="scientific">Streptomyces agglomeratus</name>
    <dbReference type="NCBI Taxonomy" id="285458"/>
    <lineage>
        <taxon>Bacteria</taxon>
        <taxon>Bacillati</taxon>
        <taxon>Actinomycetota</taxon>
        <taxon>Actinomycetes</taxon>
        <taxon>Kitasatosporales</taxon>
        <taxon>Streptomycetaceae</taxon>
        <taxon>Streptomyces</taxon>
    </lineage>
</organism>
<dbReference type="Proteomes" id="UP000095759">
    <property type="component" value="Unassembled WGS sequence"/>
</dbReference>